<dbReference type="OrthoDB" id="73743at2"/>
<dbReference type="PANTHER" id="PTHR45947">
    <property type="entry name" value="SULFOQUINOVOSYL TRANSFERASE SQD2"/>
    <property type="match status" value="1"/>
</dbReference>
<keyword evidence="4" id="KW-1185">Reference proteome</keyword>
<dbReference type="EMBL" id="VMBG01000002">
    <property type="protein sequence ID" value="TSJ76650.1"/>
    <property type="molecule type" value="Genomic_DNA"/>
</dbReference>
<proteinExistence type="predicted"/>
<name>A0A556QJ31_9BACT</name>
<evidence type="ECO:0000313" key="3">
    <source>
        <dbReference type="EMBL" id="TSJ76650.1"/>
    </source>
</evidence>
<dbReference type="CDD" id="cd03801">
    <property type="entry name" value="GT4_PimA-like"/>
    <property type="match status" value="1"/>
</dbReference>
<dbReference type="SUPFAM" id="SSF53756">
    <property type="entry name" value="UDP-Glycosyltransferase/glycogen phosphorylase"/>
    <property type="match status" value="1"/>
</dbReference>
<evidence type="ECO:0000313" key="4">
    <source>
        <dbReference type="Proteomes" id="UP000315648"/>
    </source>
</evidence>
<dbReference type="RefSeq" id="WP_144230407.1">
    <property type="nucleotide sequence ID" value="NZ_CBCRVV010000014.1"/>
</dbReference>
<feature type="domain" description="Glycosyltransferase subfamily 4-like N-terminal" evidence="2">
    <location>
        <begin position="22"/>
        <end position="168"/>
    </location>
</feature>
<dbReference type="AlphaFoldDB" id="A0A556QJ31"/>
<reference evidence="3 4" key="1">
    <citation type="submission" date="2019-07" db="EMBL/GenBank/DDBJ databases">
        <title>Description of 53C-WASEF.</title>
        <authorList>
            <person name="Pitt A."/>
            <person name="Hahn M.W."/>
        </authorList>
    </citation>
    <scope>NUCLEOTIDE SEQUENCE [LARGE SCALE GENOMIC DNA]</scope>
    <source>
        <strain evidence="3 4">53C-WASEF</strain>
    </source>
</reference>
<dbReference type="GO" id="GO:0016758">
    <property type="term" value="F:hexosyltransferase activity"/>
    <property type="evidence" value="ECO:0007669"/>
    <property type="project" value="TreeGrafter"/>
</dbReference>
<dbReference type="Pfam" id="PF13439">
    <property type="entry name" value="Glyco_transf_4"/>
    <property type="match status" value="1"/>
</dbReference>
<gene>
    <name evidence="3" type="ORF">FPL22_11015</name>
</gene>
<dbReference type="Proteomes" id="UP000315648">
    <property type="component" value="Unassembled WGS sequence"/>
</dbReference>
<keyword evidence="3" id="KW-0808">Transferase</keyword>
<dbReference type="Pfam" id="PF00534">
    <property type="entry name" value="Glycos_transf_1"/>
    <property type="match status" value="1"/>
</dbReference>
<dbReference type="InterPro" id="IPR028098">
    <property type="entry name" value="Glyco_trans_4-like_N"/>
</dbReference>
<comment type="caution">
    <text evidence="3">The sequence shown here is derived from an EMBL/GenBank/DDBJ whole genome shotgun (WGS) entry which is preliminary data.</text>
</comment>
<sequence length="391" mass="43551">MSFNATPRPVIILTHEFYPKRGGIATFTEEIARAAVEIGHPVEVWTHRLSPGSTEKPWPFAVKRLPLDGSHDLSCRLRLIRELFRERRRLRHATVYLAEPGPMLAWMLLLPFGAVRARRLVLTFHGSEILRFHSDPATRFLTRRLLRRAFRVSTLTRYTQQLLCERFPEAITKTFRTPGALRADFANTPSSVSPLAPAAGKVIILTVGRLHPRKGQLVSLEALQSLSPELLERIEYWIVGSSTKPHYEQTLHAAAARPGLTVRFLGNLSDETLEEVYAQADIFALTSIDHGHSVEGFGLVYLEASAHGLPVIAHHVGGVSEAVAEGETGLLVTPHQPAALTEAFRTLIEDAPLRRRMGEAGRLWARRNTWTRAAELLFSPGDEVPDDSAST</sequence>
<organism evidence="3 4">
    <name type="scientific">Rariglobus hedericola</name>
    <dbReference type="NCBI Taxonomy" id="2597822"/>
    <lineage>
        <taxon>Bacteria</taxon>
        <taxon>Pseudomonadati</taxon>
        <taxon>Verrucomicrobiota</taxon>
        <taxon>Opitutia</taxon>
        <taxon>Opitutales</taxon>
        <taxon>Opitutaceae</taxon>
        <taxon>Rariglobus</taxon>
    </lineage>
</organism>
<dbReference type="Gene3D" id="3.40.50.2000">
    <property type="entry name" value="Glycogen Phosphorylase B"/>
    <property type="match status" value="2"/>
</dbReference>
<feature type="domain" description="Glycosyl transferase family 1" evidence="1">
    <location>
        <begin position="199"/>
        <end position="363"/>
    </location>
</feature>
<protein>
    <submittedName>
        <fullName evidence="3">Glycosyltransferase family 4 protein</fullName>
    </submittedName>
</protein>
<evidence type="ECO:0000259" key="2">
    <source>
        <dbReference type="Pfam" id="PF13439"/>
    </source>
</evidence>
<dbReference type="InterPro" id="IPR050194">
    <property type="entry name" value="Glycosyltransferase_grp1"/>
</dbReference>
<dbReference type="InterPro" id="IPR001296">
    <property type="entry name" value="Glyco_trans_1"/>
</dbReference>
<accession>A0A556QJ31</accession>
<evidence type="ECO:0000259" key="1">
    <source>
        <dbReference type="Pfam" id="PF00534"/>
    </source>
</evidence>
<dbReference type="PANTHER" id="PTHR45947:SF3">
    <property type="entry name" value="SULFOQUINOVOSYL TRANSFERASE SQD2"/>
    <property type="match status" value="1"/>
</dbReference>